<evidence type="ECO:0000313" key="2">
    <source>
        <dbReference type="Proteomes" id="UP000265520"/>
    </source>
</evidence>
<feature type="non-terminal residue" evidence="1">
    <location>
        <position position="51"/>
    </location>
</feature>
<accession>A0A392SYM7</accession>
<keyword evidence="2" id="KW-1185">Reference proteome</keyword>
<dbReference type="EMBL" id="LXQA010455918">
    <property type="protein sequence ID" value="MCI52986.1"/>
    <property type="molecule type" value="Genomic_DNA"/>
</dbReference>
<name>A0A392SYM7_9FABA</name>
<sequence>MRSTGPSNLVRKSVLTSSDFSPLSIAIAGDRIVVLLIKFSATVPITVEATN</sequence>
<evidence type="ECO:0000313" key="1">
    <source>
        <dbReference type="EMBL" id="MCI52986.1"/>
    </source>
</evidence>
<dbReference type="AlphaFoldDB" id="A0A392SYM7"/>
<dbReference type="Proteomes" id="UP000265520">
    <property type="component" value="Unassembled WGS sequence"/>
</dbReference>
<protein>
    <submittedName>
        <fullName evidence="1">Uncharacterized protein</fullName>
    </submittedName>
</protein>
<organism evidence="1 2">
    <name type="scientific">Trifolium medium</name>
    <dbReference type="NCBI Taxonomy" id="97028"/>
    <lineage>
        <taxon>Eukaryota</taxon>
        <taxon>Viridiplantae</taxon>
        <taxon>Streptophyta</taxon>
        <taxon>Embryophyta</taxon>
        <taxon>Tracheophyta</taxon>
        <taxon>Spermatophyta</taxon>
        <taxon>Magnoliopsida</taxon>
        <taxon>eudicotyledons</taxon>
        <taxon>Gunneridae</taxon>
        <taxon>Pentapetalae</taxon>
        <taxon>rosids</taxon>
        <taxon>fabids</taxon>
        <taxon>Fabales</taxon>
        <taxon>Fabaceae</taxon>
        <taxon>Papilionoideae</taxon>
        <taxon>50 kb inversion clade</taxon>
        <taxon>NPAAA clade</taxon>
        <taxon>Hologalegina</taxon>
        <taxon>IRL clade</taxon>
        <taxon>Trifolieae</taxon>
        <taxon>Trifolium</taxon>
    </lineage>
</organism>
<reference evidence="1 2" key="1">
    <citation type="journal article" date="2018" name="Front. Plant Sci.">
        <title>Red Clover (Trifolium pratense) and Zigzag Clover (T. medium) - A Picture of Genomic Similarities and Differences.</title>
        <authorList>
            <person name="Dluhosova J."/>
            <person name="Istvanek J."/>
            <person name="Nedelnik J."/>
            <person name="Repkova J."/>
        </authorList>
    </citation>
    <scope>NUCLEOTIDE SEQUENCE [LARGE SCALE GENOMIC DNA]</scope>
    <source>
        <strain evidence="2">cv. 10/8</strain>
        <tissue evidence="1">Leaf</tissue>
    </source>
</reference>
<proteinExistence type="predicted"/>
<comment type="caution">
    <text evidence="1">The sequence shown here is derived from an EMBL/GenBank/DDBJ whole genome shotgun (WGS) entry which is preliminary data.</text>
</comment>